<accession>A0ABD6ERG6</accession>
<evidence type="ECO:0000256" key="1">
    <source>
        <dbReference type="SAM" id="SignalP"/>
    </source>
</evidence>
<dbReference type="AlphaFoldDB" id="A0ABD6ERG6"/>
<gene>
    <name evidence="2" type="ORF">AB6A40_006745</name>
</gene>
<comment type="caution">
    <text evidence="2">The sequence shown here is derived from an EMBL/GenBank/DDBJ whole genome shotgun (WGS) entry which is preliminary data.</text>
</comment>
<keyword evidence="3" id="KW-1185">Reference proteome</keyword>
<organism evidence="2 3">
    <name type="scientific">Gnathostoma spinigerum</name>
    <dbReference type="NCBI Taxonomy" id="75299"/>
    <lineage>
        <taxon>Eukaryota</taxon>
        <taxon>Metazoa</taxon>
        <taxon>Ecdysozoa</taxon>
        <taxon>Nematoda</taxon>
        <taxon>Chromadorea</taxon>
        <taxon>Rhabditida</taxon>
        <taxon>Spirurina</taxon>
        <taxon>Gnathostomatomorpha</taxon>
        <taxon>Gnathostomatoidea</taxon>
        <taxon>Gnathostomatidae</taxon>
        <taxon>Gnathostoma</taxon>
    </lineage>
</organism>
<sequence length="127" mass="13836">MERVTSVLSIIFVLLTIASGNTFREGPPFDDANSLGAALAEINREDRRNDAFAGDVFPAYFLPQKRVALPLSGGLYGKRNSWTTFSDESSKRTVAPLLIDLYGKRTAIPLSGGFFGKRGVTPFQGSF</sequence>
<feature type="chain" id="PRO_5044803071" evidence="1">
    <location>
        <begin position="21"/>
        <end position="127"/>
    </location>
</feature>
<name>A0ABD6ERG6_9BILA</name>
<dbReference type="Proteomes" id="UP001608902">
    <property type="component" value="Unassembled WGS sequence"/>
</dbReference>
<reference evidence="2 3" key="1">
    <citation type="submission" date="2024-08" db="EMBL/GenBank/DDBJ databases">
        <title>Gnathostoma spinigerum genome.</title>
        <authorList>
            <person name="Gonzalez-Bertolin B."/>
            <person name="Monzon S."/>
            <person name="Zaballos A."/>
            <person name="Jimenez P."/>
            <person name="Dekumyoy P."/>
            <person name="Varona S."/>
            <person name="Cuesta I."/>
            <person name="Sumanam S."/>
            <person name="Adisakwattana P."/>
            <person name="Gasser R.B."/>
            <person name="Hernandez-Gonzalez A."/>
            <person name="Young N.D."/>
            <person name="Perteguer M.J."/>
        </authorList>
    </citation>
    <scope>NUCLEOTIDE SEQUENCE [LARGE SCALE GENOMIC DNA]</scope>
    <source>
        <strain evidence="2">AL3</strain>
        <tissue evidence="2">Liver</tissue>
    </source>
</reference>
<feature type="signal peptide" evidence="1">
    <location>
        <begin position="1"/>
        <end position="20"/>
    </location>
</feature>
<proteinExistence type="predicted"/>
<protein>
    <submittedName>
        <fullName evidence="2">Uncharacterized protein</fullName>
    </submittedName>
</protein>
<keyword evidence="1" id="KW-0732">Signal</keyword>
<evidence type="ECO:0000313" key="2">
    <source>
        <dbReference type="EMBL" id="MFH4980036.1"/>
    </source>
</evidence>
<evidence type="ECO:0000313" key="3">
    <source>
        <dbReference type="Proteomes" id="UP001608902"/>
    </source>
</evidence>
<dbReference type="EMBL" id="JBGFUD010004965">
    <property type="protein sequence ID" value="MFH4980036.1"/>
    <property type="molecule type" value="Genomic_DNA"/>
</dbReference>